<keyword evidence="2" id="KW-1185">Reference proteome</keyword>
<organism evidence="1 2">
    <name type="scientific">Salinactinospora qingdaonensis</name>
    <dbReference type="NCBI Taxonomy" id="702744"/>
    <lineage>
        <taxon>Bacteria</taxon>
        <taxon>Bacillati</taxon>
        <taxon>Actinomycetota</taxon>
        <taxon>Actinomycetes</taxon>
        <taxon>Streptosporangiales</taxon>
        <taxon>Nocardiopsidaceae</taxon>
        <taxon>Salinactinospora</taxon>
    </lineage>
</organism>
<gene>
    <name evidence="1" type="ORF">GCM10022402_02570</name>
</gene>
<sequence length="63" mass="6892">MVGIILSFVLFVALISACDDDEYYESGSYSRYEDDDDDFDLDIHVGGKKKGSSHRGGGPGWGK</sequence>
<accession>A0ABP7EUU0</accession>
<name>A0ABP7EUU0_9ACTN</name>
<comment type="caution">
    <text evidence="1">The sequence shown here is derived from an EMBL/GenBank/DDBJ whole genome shotgun (WGS) entry which is preliminary data.</text>
</comment>
<proteinExistence type="predicted"/>
<protein>
    <submittedName>
        <fullName evidence="1">Uncharacterized protein</fullName>
    </submittedName>
</protein>
<evidence type="ECO:0000313" key="1">
    <source>
        <dbReference type="EMBL" id="GAA3725391.1"/>
    </source>
</evidence>
<dbReference type="Proteomes" id="UP001500908">
    <property type="component" value="Unassembled WGS sequence"/>
</dbReference>
<dbReference type="EMBL" id="BAABDD010000001">
    <property type="protein sequence ID" value="GAA3725391.1"/>
    <property type="molecule type" value="Genomic_DNA"/>
</dbReference>
<reference evidence="2" key="1">
    <citation type="journal article" date="2019" name="Int. J. Syst. Evol. Microbiol.">
        <title>The Global Catalogue of Microorganisms (GCM) 10K type strain sequencing project: providing services to taxonomists for standard genome sequencing and annotation.</title>
        <authorList>
            <consortium name="The Broad Institute Genomics Platform"/>
            <consortium name="The Broad Institute Genome Sequencing Center for Infectious Disease"/>
            <person name="Wu L."/>
            <person name="Ma J."/>
        </authorList>
    </citation>
    <scope>NUCLEOTIDE SEQUENCE [LARGE SCALE GENOMIC DNA]</scope>
    <source>
        <strain evidence="2">JCM 17137</strain>
    </source>
</reference>
<evidence type="ECO:0000313" key="2">
    <source>
        <dbReference type="Proteomes" id="UP001500908"/>
    </source>
</evidence>